<dbReference type="SUPFAM" id="SSF56784">
    <property type="entry name" value="HAD-like"/>
    <property type="match status" value="1"/>
</dbReference>
<dbReference type="SUPFAM" id="SSF52540">
    <property type="entry name" value="P-loop containing nucleoside triphosphate hydrolases"/>
    <property type="match status" value="1"/>
</dbReference>
<dbReference type="InterPro" id="IPR023214">
    <property type="entry name" value="HAD_sf"/>
</dbReference>
<dbReference type="GO" id="GO:0006281">
    <property type="term" value="P:DNA repair"/>
    <property type="evidence" value="ECO:0007669"/>
    <property type="project" value="TreeGrafter"/>
</dbReference>
<accession>A0A9P4I1Z6</accession>
<name>A0A9P4I1Z6_9PEZI</name>
<dbReference type="AlphaFoldDB" id="A0A9P4I1Z6"/>
<dbReference type="GO" id="GO:0046404">
    <property type="term" value="F:ATP-dependent polydeoxyribonucleotide 5'-hydroxyl-kinase activity"/>
    <property type="evidence" value="ECO:0007669"/>
    <property type="project" value="TreeGrafter"/>
</dbReference>
<dbReference type="PANTHER" id="PTHR12083">
    <property type="entry name" value="BIFUNCTIONAL POLYNUCLEOTIDE PHOSPHATASE/KINASE"/>
    <property type="match status" value="1"/>
</dbReference>
<dbReference type="InterPro" id="IPR006549">
    <property type="entry name" value="HAD-SF_hydro_IIIA"/>
</dbReference>
<dbReference type="OrthoDB" id="19045at2759"/>
<dbReference type="NCBIfam" id="TIGR01662">
    <property type="entry name" value="HAD-SF-IIIA"/>
    <property type="match status" value="1"/>
</dbReference>
<keyword evidence="2" id="KW-1185">Reference proteome</keyword>
<gene>
    <name evidence="1" type="ORF">NA57DRAFT_61237</name>
</gene>
<evidence type="ECO:0000313" key="1">
    <source>
        <dbReference type="EMBL" id="KAF2093531.1"/>
    </source>
</evidence>
<comment type="caution">
    <text evidence="1">The sequence shown here is derived from an EMBL/GenBank/DDBJ whole genome shotgun (WGS) entry which is preliminary data.</text>
</comment>
<dbReference type="Gene3D" id="3.40.50.300">
    <property type="entry name" value="P-loop containing nucleotide triphosphate hydrolases"/>
    <property type="match status" value="1"/>
</dbReference>
<proteinExistence type="predicted"/>
<dbReference type="NCBIfam" id="TIGR01664">
    <property type="entry name" value="DNA-3'-Pase"/>
    <property type="match status" value="1"/>
</dbReference>
<reference evidence="1" key="1">
    <citation type="journal article" date="2020" name="Stud. Mycol.">
        <title>101 Dothideomycetes genomes: a test case for predicting lifestyles and emergence of pathogens.</title>
        <authorList>
            <person name="Haridas S."/>
            <person name="Albert R."/>
            <person name="Binder M."/>
            <person name="Bloem J."/>
            <person name="Labutti K."/>
            <person name="Salamov A."/>
            <person name="Andreopoulos B."/>
            <person name="Baker S."/>
            <person name="Barry K."/>
            <person name="Bills G."/>
            <person name="Bluhm B."/>
            <person name="Cannon C."/>
            <person name="Castanera R."/>
            <person name="Culley D."/>
            <person name="Daum C."/>
            <person name="Ezra D."/>
            <person name="Gonzalez J."/>
            <person name="Henrissat B."/>
            <person name="Kuo A."/>
            <person name="Liang C."/>
            <person name="Lipzen A."/>
            <person name="Lutzoni F."/>
            <person name="Magnuson J."/>
            <person name="Mondo S."/>
            <person name="Nolan M."/>
            <person name="Ohm R."/>
            <person name="Pangilinan J."/>
            <person name="Park H.-J."/>
            <person name="Ramirez L."/>
            <person name="Alfaro M."/>
            <person name="Sun H."/>
            <person name="Tritt A."/>
            <person name="Yoshinaga Y."/>
            <person name="Zwiers L.-H."/>
            <person name="Turgeon B."/>
            <person name="Goodwin S."/>
            <person name="Spatafora J."/>
            <person name="Crous P."/>
            <person name="Grigoriev I."/>
        </authorList>
    </citation>
    <scope>NUCLEOTIDE SEQUENCE</scope>
    <source>
        <strain evidence="1">CBS 133067</strain>
    </source>
</reference>
<evidence type="ECO:0000313" key="2">
    <source>
        <dbReference type="Proteomes" id="UP000799772"/>
    </source>
</evidence>
<dbReference type="Proteomes" id="UP000799772">
    <property type="component" value="Unassembled WGS sequence"/>
</dbReference>
<dbReference type="PANTHER" id="PTHR12083:SF9">
    <property type="entry name" value="BIFUNCTIONAL POLYNUCLEOTIDE PHOSPHATASE_KINASE"/>
    <property type="match status" value="1"/>
</dbReference>
<dbReference type="GO" id="GO:0046403">
    <property type="term" value="F:polynucleotide 3'-phosphatase activity"/>
    <property type="evidence" value="ECO:0007669"/>
    <property type="project" value="TreeGrafter"/>
</dbReference>
<dbReference type="InterPro" id="IPR036412">
    <property type="entry name" value="HAD-like_sf"/>
</dbReference>
<dbReference type="EMBL" id="ML978137">
    <property type="protein sequence ID" value="KAF2093531.1"/>
    <property type="molecule type" value="Genomic_DNA"/>
</dbReference>
<dbReference type="InterPro" id="IPR006551">
    <property type="entry name" value="Polynucleotide_phosphatase"/>
</dbReference>
<sequence>MKSLQWNFVERGLLIGHLPMSPGRDAAEEKQRRLHAALFDLDGTLINTKSRELHAQNTKDWEWWDPVVPARLRCLYEEGYHIIILTNQGRLTTVDGDESSEASLFKAKLDDIFGEFDICLTIYAACGNNIWRKPRTGAWHKMQEDFARKGFTIEWDQAFLVGDAAGRPKDHADADWHFCLNVGIDFYTPEEFFTGGVSEPRGHKFDPTLYLQSPVNKSARAISEIITRTVPSLIVFVGLPGSGKSTFFKQHMQIDNIAYIDPRASTGVLSPLEVAKDYLLKKENVVVGKHSEADTKIFEAQRTFRWLPYSSFRAKPIGAGRPRMFGQSYCNPFLGTS</sequence>
<dbReference type="Gene3D" id="3.40.50.1000">
    <property type="entry name" value="HAD superfamily/HAD-like"/>
    <property type="match status" value="1"/>
</dbReference>
<dbReference type="InterPro" id="IPR027417">
    <property type="entry name" value="P-loop_NTPase"/>
</dbReference>
<organism evidence="1 2">
    <name type="scientific">Rhizodiscina lignyota</name>
    <dbReference type="NCBI Taxonomy" id="1504668"/>
    <lineage>
        <taxon>Eukaryota</taxon>
        <taxon>Fungi</taxon>
        <taxon>Dikarya</taxon>
        <taxon>Ascomycota</taxon>
        <taxon>Pezizomycotina</taxon>
        <taxon>Dothideomycetes</taxon>
        <taxon>Pleosporomycetidae</taxon>
        <taxon>Aulographales</taxon>
        <taxon>Rhizodiscinaceae</taxon>
        <taxon>Rhizodiscina</taxon>
    </lineage>
</organism>
<protein>
    <submittedName>
        <fullName evidence="1">PNK3P-domain-containing protein</fullName>
    </submittedName>
</protein>
<dbReference type="InterPro" id="IPR013954">
    <property type="entry name" value="PNK3P"/>
</dbReference>
<dbReference type="GO" id="GO:0003690">
    <property type="term" value="F:double-stranded DNA binding"/>
    <property type="evidence" value="ECO:0007669"/>
    <property type="project" value="TreeGrafter"/>
</dbReference>
<dbReference type="Pfam" id="PF08645">
    <property type="entry name" value="PNK3P"/>
    <property type="match status" value="1"/>
</dbReference>